<comment type="caution">
    <text evidence="2">The sequence shown here is derived from an EMBL/GenBank/DDBJ whole genome shotgun (WGS) entry which is preliminary data.</text>
</comment>
<keyword evidence="1" id="KW-0472">Membrane</keyword>
<sequence length="80" mass="7697">MADSRANAAAVAAANGAANGDRSSVGGSVVPAVVGAASDGGSVFVVYELAGAGVDVVIPVGVVGVFLLVGLVLLLRRRYG</sequence>
<reference evidence="3" key="1">
    <citation type="submission" date="2017-03" db="EMBL/GenBank/DDBJ databases">
        <authorList>
            <person name="Lund M.B."/>
        </authorList>
    </citation>
    <scope>NUCLEOTIDE SEQUENCE [LARGE SCALE GENOMIC DNA]</scope>
</reference>
<name>A0A2A6FV44_9MICO</name>
<evidence type="ECO:0000256" key="1">
    <source>
        <dbReference type="SAM" id="Phobius"/>
    </source>
</evidence>
<keyword evidence="1" id="KW-0812">Transmembrane</keyword>
<organism evidence="2 3">
    <name type="scientific">Candidatus Lumbricidiphila eiseniae</name>
    <dbReference type="NCBI Taxonomy" id="1969409"/>
    <lineage>
        <taxon>Bacteria</taxon>
        <taxon>Bacillati</taxon>
        <taxon>Actinomycetota</taxon>
        <taxon>Actinomycetes</taxon>
        <taxon>Micrococcales</taxon>
        <taxon>Microbacteriaceae</taxon>
        <taxon>Candidatus Lumbricidiphila</taxon>
    </lineage>
</organism>
<feature type="transmembrane region" description="Helical" evidence="1">
    <location>
        <begin position="56"/>
        <end position="75"/>
    </location>
</feature>
<keyword evidence="1" id="KW-1133">Transmembrane helix</keyword>
<gene>
    <name evidence="2" type="ORF">B5766_00215</name>
</gene>
<proteinExistence type="predicted"/>
<dbReference type="EMBL" id="NAEP01000008">
    <property type="protein sequence ID" value="PDQ36537.1"/>
    <property type="molecule type" value="Genomic_DNA"/>
</dbReference>
<protein>
    <submittedName>
        <fullName evidence="2">Uncharacterized protein</fullName>
    </submittedName>
</protein>
<dbReference type="AlphaFoldDB" id="A0A2A6FV44"/>
<evidence type="ECO:0000313" key="2">
    <source>
        <dbReference type="EMBL" id="PDQ36537.1"/>
    </source>
</evidence>
<accession>A0A2A6FV44</accession>
<evidence type="ECO:0000313" key="3">
    <source>
        <dbReference type="Proteomes" id="UP000219994"/>
    </source>
</evidence>
<dbReference type="Proteomes" id="UP000219994">
    <property type="component" value="Unassembled WGS sequence"/>
</dbReference>